<dbReference type="AlphaFoldDB" id="A0A7G8AFN7"/>
<keyword evidence="2" id="KW-0614">Plasmid</keyword>
<organism evidence="2">
    <name type="scientific">Enterobacter roggenkampii</name>
    <dbReference type="NCBI Taxonomy" id="1812935"/>
    <lineage>
        <taxon>Bacteria</taxon>
        <taxon>Pseudomonadati</taxon>
        <taxon>Pseudomonadota</taxon>
        <taxon>Gammaproteobacteria</taxon>
        <taxon>Enterobacterales</taxon>
        <taxon>Enterobacteriaceae</taxon>
        <taxon>Enterobacter</taxon>
        <taxon>Enterobacter cloacae complex</taxon>
    </lineage>
</organism>
<geneLocation type="plasmid" evidence="2">
    <name>pYK16-mcr-10</name>
</geneLocation>
<protein>
    <submittedName>
        <fullName evidence="2">Uncharacterized protein</fullName>
    </submittedName>
</protein>
<keyword evidence="1" id="KW-1133">Transmembrane helix</keyword>
<evidence type="ECO:0000313" key="2">
    <source>
        <dbReference type="EMBL" id="QNI18428.1"/>
    </source>
</evidence>
<dbReference type="EMBL" id="MT468575">
    <property type="protein sequence ID" value="QNI18428.1"/>
    <property type="molecule type" value="Genomic_DNA"/>
</dbReference>
<proteinExistence type="predicted"/>
<feature type="transmembrane region" description="Helical" evidence="1">
    <location>
        <begin position="29"/>
        <end position="51"/>
    </location>
</feature>
<dbReference type="RefSeq" id="WP_181368248.1">
    <property type="nucleotide sequence ID" value="NZ_JABJWE010000019.1"/>
</dbReference>
<evidence type="ECO:0000256" key="1">
    <source>
        <dbReference type="SAM" id="Phobius"/>
    </source>
</evidence>
<keyword evidence="1" id="KW-0472">Membrane</keyword>
<reference evidence="2" key="1">
    <citation type="journal article" date="2020" name="Antimicrob. Agents">
        <title>Detection of mobile colistin resistance gene mcr-10.1 in a conjugative plasmid from Enterobacter roggenkampii of chicken origin in China.</title>
        <authorList>
            <person name="Lei C.W."/>
            <person name="Zhang Y."/>
            <person name="Wang Y.T."/>
            <person name="Wang H.N."/>
        </authorList>
    </citation>
    <scope>NUCLEOTIDE SEQUENCE</scope>
    <source>
        <strain evidence="2">YK16</strain>
        <plasmid evidence="2">pYK16-mcr-10</plasmid>
    </source>
</reference>
<sequence length="346" mass="38446">MALIGCFTGPQGQQGLQGVLTCLRDTEGMTGILVVVALLAAWIVVQYVACARRERRMWESRPGKPLPLPQFGNACHATAVHDFANRNYYQAMLAEMEKALFSAGYELTRDASRSTRLANTDRRDISRKVTRVRHRYMTPLISEQMLNDSIDDAMKNGSADEWLNLLIQGSEREGWYITRTAEAAGAVLSNRQKCLWPLRQVMITLKSDSLVITRDFVQGLNAAADAVSNMAFPDMADEPDFSAVPVNICGFQVTLMRQLCSTPPGFFPDESGGSVPDELFSQMPELKYGEKRIVVFAQITSAPAKDVLARFIRTVGDRIAAGEEYAADYDDDNGYAFIVLRTSRPH</sequence>
<accession>A0A7G8AFN7</accession>
<name>A0A7G8AFN7_9ENTR</name>
<keyword evidence="1" id="KW-0812">Transmembrane</keyword>